<evidence type="ECO:0000256" key="2">
    <source>
        <dbReference type="ARBA" id="ARBA00006526"/>
    </source>
</evidence>
<keyword evidence="5" id="KW-1003">Cell membrane</keyword>
<dbReference type="SUPFAM" id="SSF52540">
    <property type="entry name" value="P-loop containing nucleoside triphosphate hydrolases"/>
    <property type="match status" value="1"/>
</dbReference>
<feature type="domain" description="ABC transporter" evidence="14">
    <location>
        <begin position="357"/>
        <end position="592"/>
    </location>
</feature>
<gene>
    <name evidence="16" type="ORF">DAMNIGENAA_05650</name>
</gene>
<sequence length="597" mass="66370">MKKFIVLKKRNGESPIWKKGPWGAVRIITPYFRQYALRVSIGFLTLVSVDFFQLVIPRVIKFAVDALQKGTATPHLLLKYGAYIVLLALLIAVMRFFWRNLLLGFSRLLETDLRNRMFSHILSLDRAFFQRKTPGDIMALATNDLSSVQLASGMGLVAFVDAVFMGFAAIAFMAYIDPVLTAIAIAPMPVLALLTRFLSSRLHRRFRKVQEQFSSMTEFVRSTFSSIRLVKAYNQEAFQASRFNAMGETYVRDNLSLARIYGTLFPVSGFIGNISMLLVLFFGGRMTIGGTITVGDFVAFITYLFLMTWPMMALGWVTDLFQRGVTSLQRIQELLREEPKLKGPVVPVKTAITRGDISIRGLSFSYPNQQGQVLKGIHLNIQPGIFLGIVGKTGAGKTTLCHLLARLYPVEDGTVFFDGMDVNTLPFEAVRGAIAYVPQEVILFSNTIAFNIAMGRQDASEAEIEAVARAAAIHDEIAAMPDGYQTRIGEKGVKLSGGQRQRLAIARALLLDRPIIIIDDGLSAVDMETEHAIIGSIAGYLKGRTCIVVSHRVAPLADAHEIVVMEDGRIIDRGTHEHLLKQNAFYATIYRQQTRNA</sequence>
<keyword evidence="10 13" id="KW-0472">Membrane</keyword>
<proteinExistence type="inferred from homology"/>
<feature type="transmembrane region" description="Helical" evidence="13">
    <location>
        <begin position="156"/>
        <end position="176"/>
    </location>
</feature>
<evidence type="ECO:0000256" key="3">
    <source>
        <dbReference type="ARBA" id="ARBA00012191"/>
    </source>
</evidence>
<reference evidence="16" key="1">
    <citation type="submission" date="2022-12" db="EMBL/GenBank/DDBJ databases">
        <title>Reference genome sequencing for broad-spectrum identification of bacterial and archaeal isolates by mass spectrometry.</title>
        <authorList>
            <person name="Sekiguchi Y."/>
            <person name="Tourlousse D.M."/>
        </authorList>
    </citation>
    <scope>NUCLEOTIDE SEQUENCE</scope>
    <source>
        <strain evidence="16">ASRB1</strain>
    </source>
</reference>
<evidence type="ECO:0000256" key="8">
    <source>
        <dbReference type="ARBA" id="ARBA00022840"/>
    </source>
</evidence>
<dbReference type="GO" id="GO:0008559">
    <property type="term" value="F:ABC-type xenobiotic transporter activity"/>
    <property type="evidence" value="ECO:0007669"/>
    <property type="project" value="UniProtKB-EC"/>
</dbReference>
<dbReference type="InterPro" id="IPR027417">
    <property type="entry name" value="P-loop_NTPase"/>
</dbReference>
<dbReference type="EMBL" id="BSDR01000001">
    <property type="protein sequence ID" value="GLI33132.1"/>
    <property type="molecule type" value="Genomic_DNA"/>
</dbReference>
<evidence type="ECO:0000256" key="4">
    <source>
        <dbReference type="ARBA" id="ARBA00022448"/>
    </source>
</evidence>
<name>A0A9W6D2Q0_9BACT</name>
<keyword evidence="8 16" id="KW-0067">ATP-binding</keyword>
<dbReference type="PROSITE" id="PS50893">
    <property type="entry name" value="ABC_TRANSPORTER_2"/>
    <property type="match status" value="1"/>
</dbReference>
<dbReference type="SUPFAM" id="SSF90123">
    <property type="entry name" value="ABC transporter transmembrane region"/>
    <property type="match status" value="1"/>
</dbReference>
<feature type="domain" description="ABC transmembrane type-1" evidence="15">
    <location>
        <begin position="41"/>
        <end position="323"/>
    </location>
</feature>
<feature type="transmembrane region" description="Helical" evidence="13">
    <location>
        <begin position="80"/>
        <end position="98"/>
    </location>
</feature>
<comment type="caution">
    <text evidence="16">The sequence shown here is derived from an EMBL/GenBank/DDBJ whole genome shotgun (WGS) entry which is preliminary data.</text>
</comment>
<dbReference type="InterPro" id="IPR003439">
    <property type="entry name" value="ABC_transporter-like_ATP-bd"/>
</dbReference>
<keyword evidence="7" id="KW-0547">Nucleotide-binding</keyword>
<protein>
    <recommendedName>
        <fullName evidence="12">Multidrug resistance-like ATP-binding protein MdlA</fullName>
        <ecNumber evidence="3">7.6.2.2</ecNumber>
    </recommendedName>
</protein>
<comment type="subcellular location">
    <subcellularLocation>
        <location evidence="1">Cell membrane</location>
        <topology evidence="1">Multi-pass membrane protein</topology>
    </subcellularLocation>
</comment>
<dbReference type="Proteomes" id="UP001144372">
    <property type="component" value="Unassembled WGS sequence"/>
</dbReference>
<accession>A0A9W6D2Q0</accession>
<evidence type="ECO:0000256" key="11">
    <source>
        <dbReference type="ARBA" id="ARBA00034018"/>
    </source>
</evidence>
<comment type="similarity">
    <text evidence="2">Belongs to the ABC transporter superfamily. Drug exporter-2 (TC 3.A.1.117) family.</text>
</comment>
<dbReference type="EC" id="7.6.2.2" evidence="3"/>
<evidence type="ECO:0000256" key="6">
    <source>
        <dbReference type="ARBA" id="ARBA00022692"/>
    </source>
</evidence>
<evidence type="ECO:0000256" key="9">
    <source>
        <dbReference type="ARBA" id="ARBA00022989"/>
    </source>
</evidence>
<dbReference type="Gene3D" id="1.20.1560.10">
    <property type="entry name" value="ABC transporter type 1, transmembrane domain"/>
    <property type="match status" value="1"/>
</dbReference>
<evidence type="ECO:0000256" key="1">
    <source>
        <dbReference type="ARBA" id="ARBA00004651"/>
    </source>
</evidence>
<dbReference type="PROSITE" id="PS00211">
    <property type="entry name" value="ABC_TRANSPORTER_1"/>
    <property type="match status" value="1"/>
</dbReference>
<evidence type="ECO:0000256" key="5">
    <source>
        <dbReference type="ARBA" id="ARBA00022475"/>
    </source>
</evidence>
<comment type="catalytic activity">
    <reaction evidence="11">
        <text>ATP + H2O + xenobioticSide 1 = ADP + phosphate + xenobioticSide 2.</text>
        <dbReference type="EC" id="7.6.2.2"/>
    </reaction>
</comment>
<dbReference type="InterPro" id="IPR001734">
    <property type="entry name" value="Na/solute_symporter"/>
</dbReference>
<dbReference type="AlphaFoldDB" id="A0A9W6D2Q0"/>
<dbReference type="InterPro" id="IPR003593">
    <property type="entry name" value="AAA+_ATPase"/>
</dbReference>
<dbReference type="PROSITE" id="PS50929">
    <property type="entry name" value="ABC_TM1F"/>
    <property type="match status" value="1"/>
</dbReference>
<dbReference type="FunFam" id="3.40.50.300:FF:000221">
    <property type="entry name" value="Multidrug ABC transporter ATP-binding protein"/>
    <property type="match status" value="1"/>
</dbReference>
<dbReference type="CDD" id="cd18541">
    <property type="entry name" value="ABC_6TM_TmrB_like"/>
    <property type="match status" value="1"/>
</dbReference>
<keyword evidence="9 13" id="KW-1133">Transmembrane helix</keyword>
<evidence type="ECO:0000259" key="15">
    <source>
        <dbReference type="PROSITE" id="PS50929"/>
    </source>
</evidence>
<dbReference type="InterPro" id="IPR017871">
    <property type="entry name" value="ABC_transporter-like_CS"/>
</dbReference>
<dbReference type="PANTHER" id="PTHR43394">
    <property type="entry name" value="ATP-DEPENDENT PERMEASE MDL1, MITOCHONDRIAL"/>
    <property type="match status" value="1"/>
</dbReference>
<evidence type="ECO:0000256" key="7">
    <source>
        <dbReference type="ARBA" id="ARBA00022741"/>
    </source>
</evidence>
<evidence type="ECO:0000259" key="14">
    <source>
        <dbReference type="PROSITE" id="PS50893"/>
    </source>
</evidence>
<organism evidence="16 17">
    <name type="scientific">Desulforhabdus amnigena</name>
    <dbReference type="NCBI Taxonomy" id="40218"/>
    <lineage>
        <taxon>Bacteria</taxon>
        <taxon>Pseudomonadati</taxon>
        <taxon>Thermodesulfobacteriota</taxon>
        <taxon>Syntrophobacteria</taxon>
        <taxon>Syntrophobacterales</taxon>
        <taxon>Syntrophobacteraceae</taxon>
        <taxon>Desulforhabdus</taxon>
    </lineage>
</organism>
<dbReference type="Gene3D" id="3.40.50.300">
    <property type="entry name" value="P-loop containing nucleotide triphosphate hydrolases"/>
    <property type="match status" value="1"/>
</dbReference>
<dbReference type="InterPro" id="IPR036640">
    <property type="entry name" value="ABC1_TM_sf"/>
</dbReference>
<feature type="transmembrane region" description="Helical" evidence="13">
    <location>
        <begin position="35"/>
        <end position="60"/>
    </location>
</feature>
<dbReference type="InterPro" id="IPR039421">
    <property type="entry name" value="Type_1_exporter"/>
</dbReference>
<feature type="transmembrane region" description="Helical" evidence="13">
    <location>
        <begin position="260"/>
        <end position="282"/>
    </location>
</feature>
<evidence type="ECO:0000256" key="13">
    <source>
        <dbReference type="SAM" id="Phobius"/>
    </source>
</evidence>
<dbReference type="FunFam" id="1.20.1560.10:FF:000011">
    <property type="entry name" value="Multidrug ABC transporter ATP-binding protein"/>
    <property type="match status" value="1"/>
</dbReference>
<evidence type="ECO:0000313" key="16">
    <source>
        <dbReference type="EMBL" id="GLI33132.1"/>
    </source>
</evidence>
<dbReference type="PROSITE" id="PS50283">
    <property type="entry name" value="NA_SOLUT_SYMP_3"/>
    <property type="match status" value="1"/>
</dbReference>
<keyword evidence="17" id="KW-1185">Reference proteome</keyword>
<dbReference type="InterPro" id="IPR011527">
    <property type="entry name" value="ABC1_TM_dom"/>
</dbReference>
<dbReference type="SMART" id="SM00382">
    <property type="entry name" value="AAA"/>
    <property type="match status" value="1"/>
</dbReference>
<evidence type="ECO:0000313" key="17">
    <source>
        <dbReference type="Proteomes" id="UP001144372"/>
    </source>
</evidence>
<dbReference type="GO" id="GO:0005886">
    <property type="term" value="C:plasma membrane"/>
    <property type="evidence" value="ECO:0007669"/>
    <property type="project" value="UniProtKB-SubCell"/>
</dbReference>
<dbReference type="GO" id="GO:0015421">
    <property type="term" value="F:ABC-type oligopeptide transporter activity"/>
    <property type="evidence" value="ECO:0007669"/>
    <property type="project" value="TreeGrafter"/>
</dbReference>
<keyword evidence="6 13" id="KW-0812">Transmembrane</keyword>
<keyword evidence="4" id="KW-0813">Transport</keyword>
<evidence type="ECO:0000256" key="12">
    <source>
        <dbReference type="ARBA" id="ARBA00074518"/>
    </source>
</evidence>
<dbReference type="Pfam" id="PF00664">
    <property type="entry name" value="ABC_membrane"/>
    <property type="match status" value="1"/>
</dbReference>
<evidence type="ECO:0000256" key="10">
    <source>
        <dbReference type="ARBA" id="ARBA00023136"/>
    </source>
</evidence>
<dbReference type="Pfam" id="PF00005">
    <property type="entry name" value="ABC_tran"/>
    <property type="match status" value="1"/>
</dbReference>
<dbReference type="PANTHER" id="PTHR43394:SF1">
    <property type="entry name" value="ATP-BINDING CASSETTE SUB-FAMILY B MEMBER 10, MITOCHONDRIAL"/>
    <property type="match status" value="1"/>
</dbReference>
<dbReference type="GO" id="GO:0005524">
    <property type="term" value="F:ATP binding"/>
    <property type="evidence" value="ECO:0007669"/>
    <property type="project" value="UniProtKB-KW"/>
</dbReference>
<feature type="transmembrane region" description="Helical" evidence="13">
    <location>
        <begin position="182"/>
        <end position="199"/>
    </location>
</feature>
<dbReference type="GO" id="GO:0016887">
    <property type="term" value="F:ATP hydrolysis activity"/>
    <property type="evidence" value="ECO:0007669"/>
    <property type="project" value="InterPro"/>
</dbReference>
<dbReference type="RefSeq" id="WP_281792149.1">
    <property type="nucleotide sequence ID" value="NZ_BSDR01000001.1"/>
</dbReference>